<dbReference type="InterPro" id="IPR001584">
    <property type="entry name" value="Integrase_cat-core"/>
</dbReference>
<dbReference type="InterPro" id="IPR041588">
    <property type="entry name" value="Integrase_H2C2"/>
</dbReference>
<dbReference type="SUPFAM" id="SSF50630">
    <property type="entry name" value="Acid proteases"/>
    <property type="match status" value="1"/>
</dbReference>
<dbReference type="GO" id="GO:0016779">
    <property type="term" value="F:nucleotidyltransferase activity"/>
    <property type="evidence" value="ECO:0007669"/>
    <property type="project" value="UniProtKB-KW"/>
</dbReference>
<dbReference type="InterPro" id="IPR041577">
    <property type="entry name" value="RT_RNaseH_2"/>
</dbReference>
<dbReference type="Gene3D" id="3.30.420.10">
    <property type="entry name" value="Ribonuclease H-like superfamily/Ribonuclease H"/>
    <property type="match status" value="1"/>
</dbReference>
<proteinExistence type="inferred from homology"/>
<dbReference type="Pfam" id="PF00665">
    <property type="entry name" value="rve"/>
    <property type="match status" value="1"/>
</dbReference>
<feature type="domain" description="Reverse transcriptase" evidence="10">
    <location>
        <begin position="471"/>
        <end position="648"/>
    </location>
</feature>
<comment type="similarity">
    <text evidence="1">Belongs to the beta type-B retroviral polymerase family. HERV class-II K(HML-2) pol subfamily.</text>
</comment>
<gene>
    <name evidence="13" type="primary">LOC113107952</name>
</gene>
<dbReference type="PANTHER" id="PTHR37984">
    <property type="entry name" value="PROTEIN CBG26694"/>
    <property type="match status" value="1"/>
</dbReference>
<reference evidence="13" key="1">
    <citation type="submission" date="2025-08" db="UniProtKB">
        <authorList>
            <consortium name="RefSeq"/>
        </authorList>
    </citation>
    <scope>IDENTIFICATION</scope>
    <source>
        <strain evidence="13">Wakin</strain>
        <tissue evidence="13">Muscle</tissue>
    </source>
</reference>
<dbReference type="InterPro" id="IPR021109">
    <property type="entry name" value="Peptidase_aspartic_dom_sf"/>
</dbReference>
<dbReference type="Gene3D" id="2.40.70.10">
    <property type="entry name" value="Acid Proteases"/>
    <property type="match status" value="1"/>
</dbReference>
<evidence type="ECO:0000256" key="2">
    <source>
        <dbReference type="ARBA" id="ARBA00012180"/>
    </source>
</evidence>
<evidence type="ECO:0000256" key="8">
    <source>
        <dbReference type="ARBA" id="ARBA00039658"/>
    </source>
</evidence>
<dbReference type="InterPro" id="IPR036397">
    <property type="entry name" value="RNaseH_sf"/>
</dbReference>
<evidence type="ECO:0000259" key="11">
    <source>
        <dbReference type="PROSITE" id="PS50994"/>
    </source>
</evidence>
<dbReference type="InterPro" id="IPR012337">
    <property type="entry name" value="RNaseH-like_sf"/>
</dbReference>
<dbReference type="FunFam" id="3.30.70.270:FF:000026">
    <property type="entry name" value="Transposon Ty3-G Gag-Pol polyprotein"/>
    <property type="match status" value="1"/>
</dbReference>
<dbReference type="Pfam" id="PF17919">
    <property type="entry name" value="RT_RNaseH_2"/>
    <property type="match status" value="1"/>
</dbReference>
<sequence>MSVMNNIRPPDELKLTGNVHANWKAFRQSFELYLLAIGLDERNDRRKIALLLTVAGRAALDVYNTFVFSEEERDTLPAVLSKFEDYCTPRKNETYERYVFRNRMQKETESIEQYVTDLRLKSQSCNFGTLCNSMIRDQIVIGVQDKRVRMLLLKETELTIEKAVGICQAAESAKIQLKSFENESEIAAVDTVQKQKKRFDKRQTQKYKVKPQGRDCQRCGGKHAPKECPAYGKECRKCGGKNHFARSCLTKKKVHAVGQKQEESDSEDEEPLYVDAAILSDKDCSNDEWIAPLMVDGVTVPMKIDTGAQVNVMPRKYYNRMNKKPKVRPKKLDLRAFNDQPIPHMGVFRASLSGEGRTINALFVLVEEDRQPILGLKASEGLGLIKRVHVIDSALVTTRGAAHSKRKEICADSTSEIVREYKDVFQGIGCLPNQYKIRLKENAEPVIHAARKVPIALKERLRKELNTLIDKGIVRKVEEPTDWVNSLVIVEKKNGDLRLCIDPRDLNKWIKREHYKLPTKSDITSTMAGAQLFSKLDASSGFYQVKLDEESATLCTFNTPFGRHCFLRMPFGIASAPEVFHRIVQQIFDGMEGVGVFLDDVVVWGATRAEHDERLRKVMAQARKTGMKLNKQKCQFGVRDITYLGDRLSAAGIQPDPEKVKAIKEMPQPKDKTELQRALGLVNYVGRFIPNLSANTKTLRSLLESGTEWRWEHEHVTEWDMLKNSLVKEPVLKFFDPELPVKVSTDASKDGLGAVLLQKHDTAWFPVAYASRTMTEAERNYAQIEKETLGAVFGCEKFHEYIYGREVVLETDHKPLIAISTKALGDAPPRIQRLMLRLQKYSLTFEFTPGKHLVMADALSRASLTHTGSSNTEHEVQVHVDCIQKHIPVSEEKWRQIAKATAEDSELQAVIGKIHMPNDQKLSNPYQSFKEELSVVQGVLLRGKRIVIPNSMRSQMAKLTHEGHLGIEKCKRRARVLMYWPHMNRDIEVLVQHCETCQRHRYQQAKEPLMAHNKPEEPWRKVGTDLFHLAGRDYLVIMDYKSNYPELAMLTNTTAQQVIKHTKAIFARHGIPVTVVSDNGPQFSSQDYRDFAETYGFEHVTSSPLYPQSNGLAEKGVQIVKRLLKKAAETGEDPYLALLNYRASPLECGRSPGEILMNRKLRTRLPSAEHLLQKRHGEYAKTNSQSRAYDKNAKQLCRLEQKDMVRVRCDGKWGPVAEVIKETTPRSYEVLTEYGNTLRRNRRHLLKVPSTCMENTDTVISDGLIEQAQVEKDSPSSTTITGNIAEPLPSTETGGGRPRRHAVKPKRLIEEC</sequence>
<dbReference type="GO" id="GO:0015074">
    <property type="term" value="P:DNA integration"/>
    <property type="evidence" value="ECO:0007669"/>
    <property type="project" value="InterPro"/>
</dbReference>
<keyword evidence="6" id="KW-0255">Endonuclease</keyword>
<name>A0A6P6Q0I0_CARAU</name>
<dbReference type="SUPFAM" id="SSF56672">
    <property type="entry name" value="DNA/RNA polymerases"/>
    <property type="match status" value="1"/>
</dbReference>
<dbReference type="CDD" id="cd05481">
    <property type="entry name" value="retropepsin_like_LTR_1"/>
    <property type="match status" value="1"/>
</dbReference>
<dbReference type="EC" id="3.1.26.4" evidence="2"/>
<dbReference type="PROSITE" id="PS50994">
    <property type="entry name" value="INTEGRASE"/>
    <property type="match status" value="1"/>
</dbReference>
<dbReference type="InterPro" id="IPR043502">
    <property type="entry name" value="DNA/RNA_pol_sf"/>
</dbReference>
<keyword evidence="7" id="KW-0511">Multifunctional enzyme</keyword>
<dbReference type="FunFam" id="3.10.10.10:FF:000003">
    <property type="entry name" value="Retrovirus-related Pol polyprotein from transposon 297-like Protein"/>
    <property type="match status" value="1"/>
</dbReference>
<dbReference type="Gene3D" id="4.10.60.10">
    <property type="entry name" value="Zinc finger, CCHC-type"/>
    <property type="match status" value="1"/>
</dbReference>
<keyword evidence="6" id="KW-0378">Hydrolase</keyword>
<dbReference type="Gene3D" id="3.10.10.10">
    <property type="entry name" value="HIV Type 1 Reverse Transcriptase, subunit A, domain 1"/>
    <property type="match status" value="1"/>
</dbReference>
<evidence type="ECO:0000256" key="4">
    <source>
        <dbReference type="ARBA" id="ARBA00022695"/>
    </source>
</evidence>
<keyword evidence="5" id="KW-0540">Nuclease</keyword>
<dbReference type="FunFam" id="3.30.420.10:FF:000063">
    <property type="entry name" value="Retrovirus-related Pol polyprotein from transposon 297-like Protein"/>
    <property type="match status" value="1"/>
</dbReference>
<evidence type="ECO:0000256" key="1">
    <source>
        <dbReference type="ARBA" id="ARBA00010879"/>
    </source>
</evidence>
<organism evidence="12 13">
    <name type="scientific">Carassius auratus</name>
    <name type="common">Goldfish</name>
    <dbReference type="NCBI Taxonomy" id="7957"/>
    <lineage>
        <taxon>Eukaryota</taxon>
        <taxon>Metazoa</taxon>
        <taxon>Chordata</taxon>
        <taxon>Craniata</taxon>
        <taxon>Vertebrata</taxon>
        <taxon>Euteleostomi</taxon>
        <taxon>Actinopterygii</taxon>
        <taxon>Neopterygii</taxon>
        <taxon>Teleostei</taxon>
        <taxon>Ostariophysi</taxon>
        <taxon>Cypriniformes</taxon>
        <taxon>Cyprinidae</taxon>
        <taxon>Cyprininae</taxon>
        <taxon>Carassius</taxon>
    </lineage>
</organism>
<evidence type="ECO:0000313" key="13">
    <source>
        <dbReference type="RefSeq" id="XP_026126567.1"/>
    </source>
</evidence>
<feature type="domain" description="Integrase catalytic" evidence="11">
    <location>
        <begin position="1014"/>
        <end position="1174"/>
    </location>
</feature>
<keyword evidence="3" id="KW-0808">Transferase</keyword>
<dbReference type="Gene3D" id="3.30.70.270">
    <property type="match status" value="2"/>
</dbReference>
<dbReference type="InterPro" id="IPR050951">
    <property type="entry name" value="Retrovirus_Pol_polyprotein"/>
</dbReference>
<dbReference type="KEGG" id="caua:113107952"/>
<dbReference type="Pfam" id="PF17921">
    <property type="entry name" value="Integrase_H2C2"/>
    <property type="match status" value="1"/>
</dbReference>
<dbReference type="OrthoDB" id="775972at2759"/>
<dbReference type="FunFam" id="1.10.340.70:FF:000003">
    <property type="entry name" value="Protein CBG25708"/>
    <property type="match status" value="1"/>
</dbReference>
<dbReference type="InterPro" id="IPR043128">
    <property type="entry name" value="Rev_trsase/Diguanyl_cyclase"/>
</dbReference>
<keyword evidence="4" id="KW-0548">Nucleotidyltransferase</keyword>
<accession>A0A6P6Q0I0</accession>
<protein>
    <recommendedName>
        <fullName evidence="8">Gypsy retrotransposon integrase-like protein 1</fullName>
        <ecNumber evidence="2">3.1.26.4</ecNumber>
    </recommendedName>
</protein>
<dbReference type="SUPFAM" id="SSF53098">
    <property type="entry name" value="Ribonuclease H-like"/>
    <property type="match status" value="1"/>
</dbReference>
<dbReference type="RefSeq" id="XP_026126567.1">
    <property type="nucleotide sequence ID" value="XM_026270782.1"/>
</dbReference>
<evidence type="ECO:0000256" key="5">
    <source>
        <dbReference type="ARBA" id="ARBA00022722"/>
    </source>
</evidence>
<feature type="region of interest" description="Disordered" evidence="9">
    <location>
        <begin position="1272"/>
        <end position="1312"/>
    </location>
</feature>
<dbReference type="InterPro" id="IPR000477">
    <property type="entry name" value="RT_dom"/>
</dbReference>
<dbReference type="Pfam" id="PF00078">
    <property type="entry name" value="RVT_1"/>
    <property type="match status" value="1"/>
</dbReference>
<dbReference type="GO" id="GO:0004523">
    <property type="term" value="F:RNA-DNA hybrid ribonuclease activity"/>
    <property type="evidence" value="ECO:0007669"/>
    <property type="project" value="UniProtKB-EC"/>
</dbReference>
<evidence type="ECO:0000313" key="12">
    <source>
        <dbReference type="Proteomes" id="UP000515129"/>
    </source>
</evidence>
<dbReference type="PROSITE" id="PS50878">
    <property type="entry name" value="RT_POL"/>
    <property type="match status" value="1"/>
</dbReference>
<dbReference type="GO" id="GO:0003676">
    <property type="term" value="F:nucleic acid binding"/>
    <property type="evidence" value="ECO:0007669"/>
    <property type="project" value="InterPro"/>
</dbReference>
<evidence type="ECO:0000256" key="9">
    <source>
        <dbReference type="SAM" id="MobiDB-lite"/>
    </source>
</evidence>
<evidence type="ECO:0000256" key="3">
    <source>
        <dbReference type="ARBA" id="ARBA00022679"/>
    </source>
</evidence>
<feature type="compositionally biased region" description="Basic residues" evidence="9">
    <location>
        <begin position="1297"/>
        <end position="1306"/>
    </location>
</feature>
<dbReference type="Proteomes" id="UP000515129">
    <property type="component" value="Chromosome 8"/>
</dbReference>
<dbReference type="Gene3D" id="1.10.340.70">
    <property type="match status" value="1"/>
</dbReference>
<evidence type="ECO:0000259" key="10">
    <source>
        <dbReference type="PROSITE" id="PS50878"/>
    </source>
</evidence>
<dbReference type="CDD" id="cd09274">
    <property type="entry name" value="RNase_HI_RT_Ty3"/>
    <property type="match status" value="1"/>
</dbReference>
<evidence type="ECO:0000256" key="7">
    <source>
        <dbReference type="ARBA" id="ARBA00023268"/>
    </source>
</evidence>
<dbReference type="GeneID" id="113107952"/>
<evidence type="ECO:0000256" key="6">
    <source>
        <dbReference type="ARBA" id="ARBA00022759"/>
    </source>
</evidence>
<dbReference type="FunFam" id="3.10.20.370:FF:000001">
    <property type="entry name" value="Retrovirus-related Pol polyprotein from transposon 17.6-like protein"/>
    <property type="match status" value="1"/>
</dbReference>
<dbReference type="PANTHER" id="PTHR37984:SF5">
    <property type="entry name" value="PROTEIN NYNRIN-LIKE"/>
    <property type="match status" value="1"/>
</dbReference>
<keyword evidence="12" id="KW-1185">Reference proteome</keyword>
<dbReference type="CDD" id="cd01647">
    <property type="entry name" value="RT_LTR"/>
    <property type="match status" value="1"/>
</dbReference>